<dbReference type="Proteomes" id="UP000593578">
    <property type="component" value="Unassembled WGS sequence"/>
</dbReference>
<keyword evidence="3" id="KW-0560">Oxidoreductase</keyword>
<dbReference type="InterPro" id="IPR017972">
    <property type="entry name" value="Cyt_P450_CS"/>
</dbReference>
<dbReference type="GO" id="GO:0016705">
    <property type="term" value="F:oxidoreductase activity, acting on paired donors, with incorporation or reduction of molecular oxygen"/>
    <property type="evidence" value="ECO:0007669"/>
    <property type="project" value="InterPro"/>
</dbReference>
<proteinExistence type="inferred from homology"/>
<comment type="similarity">
    <text evidence="1 3">Belongs to the cytochrome P450 family.</text>
</comment>
<evidence type="ECO:0000256" key="2">
    <source>
        <dbReference type="PIRSR" id="PIRSR602401-1"/>
    </source>
</evidence>
<comment type="cofactor">
    <cofactor evidence="2">
        <name>heme</name>
        <dbReference type="ChEBI" id="CHEBI:30413"/>
    </cofactor>
</comment>
<dbReference type="Gene3D" id="1.10.630.10">
    <property type="entry name" value="Cytochrome P450"/>
    <property type="match status" value="1"/>
</dbReference>
<dbReference type="GO" id="GO:0005506">
    <property type="term" value="F:iron ion binding"/>
    <property type="evidence" value="ECO:0007669"/>
    <property type="project" value="InterPro"/>
</dbReference>
<dbReference type="FunFam" id="1.10.630.10:FF:000163">
    <property type="entry name" value="Geraniol 8-hydroxylase"/>
    <property type="match status" value="1"/>
</dbReference>
<comment type="caution">
    <text evidence="4">The sequence shown here is derived from an EMBL/GenBank/DDBJ whole genome shotgun (WGS) entry which is preliminary data.</text>
</comment>
<dbReference type="PROSITE" id="PS00086">
    <property type="entry name" value="CYTOCHROME_P450"/>
    <property type="match status" value="1"/>
</dbReference>
<keyword evidence="3" id="KW-0503">Monooxygenase</keyword>
<dbReference type="SUPFAM" id="SSF48264">
    <property type="entry name" value="Cytochrome P450"/>
    <property type="match status" value="1"/>
</dbReference>
<evidence type="ECO:0000313" key="4">
    <source>
        <dbReference type="EMBL" id="MBA0603939.1"/>
    </source>
</evidence>
<accession>A0A7J8QQW1</accession>
<feature type="binding site" description="axial binding residue" evidence="2">
    <location>
        <position position="269"/>
    </location>
    <ligand>
        <name>heme</name>
        <dbReference type="ChEBI" id="CHEBI:30413"/>
    </ligand>
    <ligandPart>
        <name>Fe</name>
        <dbReference type="ChEBI" id="CHEBI:18248"/>
    </ligandPart>
</feature>
<dbReference type="Pfam" id="PF00067">
    <property type="entry name" value="p450"/>
    <property type="match status" value="1"/>
</dbReference>
<dbReference type="InterPro" id="IPR001128">
    <property type="entry name" value="Cyt_P450"/>
</dbReference>
<sequence length="326" mass="37249">KLDANQHLRRSKVEQLLTDVRDSSRIGEAIEISTAAFKEEFGKPNFSDFFPTLLAKLDLQGIRRRVTILFEKIMKLFDKEIEKRLELRKMNDYIPTNDFLDILLQISQDDNEELDRNLIKHLIFVDLFTAGTDTATSTLEWAMAELLCNPKSLLEARRELQQIIGKGNVVEESDVSRLPYLQAIVKETLRLHPPVPFLLPRKVEADIEIHNFVVPKDAQVLINAWAIGRDPSIWEEPDLFHPERFIGSDIDVKGRNFGLIPFGAGRRTCPGLPLAIRMLHLMLGRLIHSFVWELGDGITPESLNMDETYGLILQKAQPLKIIAHSV</sequence>
<evidence type="ECO:0000256" key="1">
    <source>
        <dbReference type="ARBA" id="ARBA00010617"/>
    </source>
</evidence>
<dbReference type="GO" id="GO:0020037">
    <property type="term" value="F:heme binding"/>
    <property type="evidence" value="ECO:0007669"/>
    <property type="project" value="InterPro"/>
</dbReference>
<dbReference type="AlphaFoldDB" id="A0A7J8QQW1"/>
<keyword evidence="2 3" id="KW-0479">Metal-binding</keyword>
<reference evidence="4 5" key="1">
    <citation type="journal article" date="2019" name="Genome Biol. Evol.">
        <title>Insights into the evolution of the New World diploid cottons (Gossypium, subgenus Houzingenia) based on genome sequencing.</title>
        <authorList>
            <person name="Grover C.E."/>
            <person name="Arick M.A. 2nd"/>
            <person name="Thrash A."/>
            <person name="Conover J.L."/>
            <person name="Sanders W.S."/>
            <person name="Peterson D.G."/>
            <person name="Frelichowski J.E."/>
            <person name="Scheffler J.A."/>
            <person name="Scheffler B.E."/>
            <person name="Wendel J.F."/>
        </authorList>
    </citation>
    <scope>NUCLEOTIDE SEQUENCE [LARGE SCALE GENOMIC DNA]</scope>
    <source>
        <strain evidence="4">8</strain>
        <tissue evidence="4">Leaf</tissue>
    </source>
</reference>
<name>A0A7J8QQW1_GOSRA</name>
<protein>
    <submittedName>
        <fullName evidence="4">Uncharacterized protein</fullName>
    </submittedName>
</protein>
<feature type="non-terminal residue" evidence="4">
    <location>
        <position position="1"/>
    </location>
</feature>
<dbReference type="PANTHER" id="PTHR47950:SF23">
    <property type="entry name" value="GERANIOL 8-HYDROXYLASE-LIKE"/>
    <property type="match status" value="1"/>
</dbReference>
<dbReference type="PRINTS" id="PR00463">
    <property type="entry name" value="EP450I"/>
</dbReference>
<keyword evidence="2 3" id="KW-0408">Iron</keyword>
<dbReference type="PANTHER" id="PTHR47950">
    <property type="entry name" value="CYTOCHROME P450, FAMILY 76, SUBFAMILY C, POLYPEPTIDE 5-RELATED"/>
    <property type="match status" value="1"/>
</dbReference>
<gene>
    <name evidence="4" type="ORF">Gorai_025072</name>
</gene>
<keyword evidence="2 3" id="KW-0349">Heme</keyword>
<evidence type="ECO:0000313" key="5">
    <source>
        <dbReference type="Proteomes" id="UP000593578"/>
    </source>
</evidence>
<dbReference type="EMBL" id="JABEZZ010081788">
    <property type="protein sequence ID" value="MBA0603939.1"/>
    <property type="molecule type" value="Genomic_DNA"/>
</dbReference>
<dbReference type="PRINTS" id="PR00385">
    <property type="entry name" value="P450"/>
</dbReference>
<dbReference type="GO" id="GO:0004497">
    <property type="term" value="F:monooxygenase activity"/>
    <property type="evidence" value="ECO:0007669"/>
    <property type="project" value="UniProtKB-KW"/>
</dbReference>
<dbReference type="InterPro" id="IPR036396">
    <property type="entry name" value="Cyt_P450_sf"/>
</dbReference>
<evidence type="ECO:0000256" key="3">
    <source>
        <dbReference type="RuleBase" id="RU000461"/>
    </source>
</evidence>
<dbReference type="InterPro" id="IPR002401">
    <property type="entry name" value="Cyt_P450_E_grp-I"/>
</dbReference>
<organism evidence="4 5">
    <name type="scientific">Gossypium raimondii</name>
    <name type="common">Peruvian cotton</name>
    <name type="synonym">Gossypium klotzschianum subsp. raimondii</name>
    <dbReference type="NCBI Taxonomy" id="29730"/>
    <lineage>
        <taxon>Eukaryota</taxon>
        <taxon>Viridiplantae</taxon>
        <taxon>Streptophyta</taxon>
        <taxon>Embryophyta</taxon>
        <taxon>Tracheophyta</taxon>
        <taxon>Spermatophyta</taxon>
        <taxon>Magnoliopsida</taxon>
        <taxon>eudicotyledons</taxon>
        <taxon>Gunneridae</taxon>
        <taxon>Pentapetalae</taxon>
        <taxon>rosids</taxon>
        <taxon>malvids</taxon>
        <taxon>Malvales</taxon>
        <taxon>Malvaceae</taxon>
        <taxon>Malvoideae</taxon>
        <taxon>Gossypium</taxon>
    </lineage>
</organism>